<dbReference type="OrthoDB" id="10058435at2759"/>
<protein>
    <submittedName>
        <fullName evidence="2">Uncharacterized protein</fullName>
    </submittedName>
</protein>
<dbReference type="AlphaFoldDB" id="A0A815U2D3"/>
<reference evidence="2" key="1">
    <citation type="submission" date="2021-02" db="EMBL/GenBank/DDBJ databases">
        <authorList>
            <person name="Nowell W R."/>
        </authorList>
    </citation>
    <scope>NUCLEOTIDE SEQUENCE</scope>
</reference>
<evidence type="ECO:0000313" key="2">
    <source>
        <dbReference type="EMBL" id="CAF1510601.1"/>
    </source>
</evidence>
<name>A0A815U2D3_9BILA</name>
<dbReference type="EMBL" id="CAJNOO010005249">
    <property type="protein sequence ID" value="CAF1410445.1"/>
    <property type="molecule type" value="Genomic_DNA"/>
</dbReference>
<evidence type="ECO:0000313" key="4">
    <source>
        <dbReference type="EMBL" id="CAF4152783.1"/>
    </source>
</evidence>
<evidence type="ECO:0000313" key="1">
    <source>
        <dbReference type="EMBL" id="CAF1410445.1"/>
    </source>
</evidence>
<comment type="caution">
    <text evidence="2">The sequence shown here is derived from an EMBL/GenBank/DDBJ whole genome shotgun (WGS) entry which is preliminary data.</text>
</comment>
<dbReference type="EMBL" id="CAJOAX010011911">
    <property type="protein sequence ID" value="CAF4102335.1"/>
    <property type="molecule type" value="Genomic_DNA"/>
</dbReference>
<evidence type="ECO:0000313" key="5">
    <source>
        <dbReference type="Proteomes" id="UP000663889"/>
    </source>
</evidence>
<evidence type="ECO:0000313" key="3">
    <source>
        <dbReference type="EMBL" id="CAF4102335.1"/>
    </source>
</evidence>
<dbReference type="EMBL" id="CAJOBE010012654">
    <property type="protein sequence ID" value="CAF4152783.1"/>
    <property type="molecule type" value="Genomic_DNA"/>
</dbReference>
<dbReference type="Proteomes" id="UP000663874">
    <property type="component" value="Unassembled WGS sequence"/>
</dbReference>
<dbReference type="Proteomes" id="UP000663882">
    <property type="component" value="Unassembled WGS sequence"/>
</dbReference>
<dbReference type="Proteomes" id="UP000663889">
    <property type="component" value="Unassembled WGS sequence"/>
</dbReference>
<accession>A0A815U2D3</accession>
<sequence>MPSIANIDMEHFGCTTGRIATKNIRSCICFIVIFEDGKIFLEHRSDIFLPQQFTIDNTKLVFKNLAEHIDESEPSSRITTFVVFGGYGDQRFSKLQSNINQLLNGDKGNVDDEASPYYQQLLDSIKYFDVCFNIEIKSKDFKGWSSSDIVVDKDVKNEQIIVFVEQYAQTSKGLTMLIGVLSFGIQGKGKLFVVNQLGITTYNDKTSLEYEFLNDAAQHFQSHSTALGGIKCEGDPGMQLLNYSRDLFCQIEQNFYKSQQSLSDSDQEMCKH</sequence>
<dbReference type="Proteomes" id="UP000663823">
    <property type="component" value="Unassembled WGS sequence"/>
</dbReference>
<gene>
    <name evidence="4" type="ORF">FNK824_LOCUS33772</name>
    <name evidence="3" type="ORF">OTI717_LOCUS34178</name>
    <name evidence="1" type="ORF">RFH988_LOCUS35206</name>
    <name evidence="2" type="ORF">SEV965_LOCUS36535</name>
</gene>
<proteinExistence type="predicted"/>
<dbReference type="EMBL" id="CAJNOU010006705">
    <property type="protein sequence ID" value="CAF1510601.1"/>
    <property type="molecule type" value="Genomic_DNA"/>
</dbReference>
<organism evidence="2 5">
    <name type="scientific">Rotaria sordida</name>
    <dbReference type="NCBI Taxonomy" id="392033"/>
    <lineage>
        <taxon>Eukaryota</taxon>
        <taxon>Metazoa</taxon>
        <taxon>Spiralia</taxon>
        <taxon>Gnathifera</taxon>
        <taxon>Rotifera</taxon>
        <taxon>Eurotatoria</taxon>
        <taxon>Bdelloidea</taxon>
        <taxon>Philodinida</taxon>
        <taxon>Philodinidae</taxon>
        <taxon>Rotaria</taxon>
    </lineage>
</organism>